<organism evidence="2 3">
    <name type="scientific">Brachybacterium hainanense</name>
    <dbReference type="NCBI Taxonomy" id="1541174"/>
    <lineage>
        <taxon>Bacteria</taxon>
        <taxon>Bacillati</taxon>
        <taxon>Actinomycetota</taxon>
        <taxon>Actinomycetes</taxon>
        <taxon>Micrococcales</taxon>
        <taxon>Dermabacteraceae</taxon>
        <taxon>Brachybacterium</taxon>
    </lineage>
</organism>
<protein>
    <submittedName>
        <fullName evidence="2">Error-prone DNA polymerase</fullName>
        <ecNumber evidence="2">2.7.7.7</ecNumber>
    </submittedName>
</protein>
<gene>
    <name evidence="2" type="primary">dnaE2</name>
    <name evidence="2" type="ORF">ACFFF6_19950</name>
</gene>
<dbReference type="Pfam" id="PF17657">
    <property type="entry name" value="DNA_pol3_finger"/>
    <property type="match status" value="1"/>
</dbReference>
<dbReference type="PANTHER" id="PTHR32294">
    <property type="entry name" value="DNA POLYMERASE III SUBUNIT ALPHA"/>
    <property type="match status" value="1"/>
</dbReference>
<feature type="non-terminal residue" evidence="2">
    <location>
        <position position="168"/>
    </location>
</feature>
<dbReference type="InterPro" id="IPR040982">
    <property type="entry name" value="DNA_pol3_finger"/>
</dbReference>
<feature type="domain" description="DNA polymerase III alpha subunit finger" evidence="1">
    <location>
        <begin position="2"/>
        <end position="159"/>
    </location>
</feature>
<accession>A0ABV6RGW3</accession>
<proteinExistence type="predicted"/>
<evidence type="ECO:0000313" key="2">
    <source>
        <dbReference type="EMBL" id="MFC0676226.1"/>
    </source>
</evidence>
<dbReference type="GO" id="GO:0003887">
    <property type="term" value="F:DNA-directed DNA polymerase activity"/>
    <property type="evidence" value="ECO:0007669"/>
    <property type="project" value="UniProtKB-EC"/>
</dbReference>
<dbReference type="Proteomes" id="UP001589793">
    <property type="component" value="Unassembled WGS sequence"/>
</dbReference>
<evidence type="ECO:0000259" key="1">
    <source>
        <dbReference type="Pfam" id="PF17657"/>
    </source>
</evidence>
<keyword evidence="2" id="KW-0808">Transferase</keyword>
<dbReference type="InterPro" id="IPR004805">
    <property type="entry name" value="DnaE2/DnaE/PolC"/>
</dbReference>
<sequence>KCFDLISRHIRPFAMSDIRWEDQAVYRMLQQGDSMGVFQVESRAQTSMLPRLKPACYYDLVIQIAIVRPGPIQGDMVHPFLRRRDKIEPVTFPSAEVEGVLSRTMGVPIFQEQVIQLAMVAAGFSGGEADQLRRAMASWKRSGELEQFEHKLLQGMTARGYSDTFARQ</sequence>
<dbReference type="EC" id="2.7.7.7" evidence="2"/>
<comment type="caution">
    <text evidence="2">The sequence shown here is derived from an EMBL/GenBank/DDBJ whole genome shotgun (WGS) entry which is preliminary data.</text>
</comment>
<dbReference type="EMBL" id="JBHLSV010000064">
    <property type="protein sequence ID" value="MFC0676226.1"/>
    <property type="molecule type" value="Genomic_DNA"/>
</dbReference>
<reference evidence="2 3" key="1">
    <citation type="submission" date="2024-09" db="EMBL/GenBank/DDBJ databases">
        <authorList>
            <person name="Sun Q."/>
            <person name="Mori K."/>
        </authorList>
    </citation>
    <scope>NUCLEOTIDE SEQUENCE [LARGE SCALE GENOMIC DNA]</scope>
    <source>
        <strain evidence="2 3">CICC 10874</strain>
    </source>
</reference>
<evidence type="ECO:0000313" key="3">
    <source>
        <dbReference type="Proteomes" id="UP001589793"/>
    </source>
</evidence>
<feature type="non-terminal residue" evidence="2">
    <location>
        <position position="1"/>
    </location>
</feature>
<name>A0ABV6RGW3_9MICO</name>
<dbReference type="PANTHER" id="PTHR32294:SF4">
    <property type="entry name" value="ERROR-PRONE DNA POLYMERASE"/>
    <property type="match status" value="1"/>
</dbReference>
<keyword evidence="3" id="KW-1185">Reference proteome</keyword>
<keyword evidence="2" id="KW-0548">Nucleotidyltransferase</keyword>